<protein>
    <submittedName>
        <fullName evidence="2">Uncharacterized protein</fullName>
    </submittedName>
</protein>
<keyword evidence="1" id="KW-0812">Transmembrane</keyword>
<dbReference type="AlphaFoldDB" id="A0AA40CM60"/>
<sequence length="571" mass="60420">MGSAAGASTVVFPEENGRKWKPGFLSQFPLIGFGALALSLCCTAAAIAIILLSDGRPTSEWSGNRQPGVLLAYTSTLANGLLGIAFAEAVVVAFWTQALRGVPMSNFHFNWAGGTSVIGAVMALGNGRALLISTVSILVAITTLLRGPLMQRASFVQTDVLSIPGNIDMQVTYNVSADWAGISPDRGHTFMVFSSGYAKVVREFQARSPIQVPGASCDNCSLTLPAFGFSIECREFQAGRYNLTTDGFPSIQPNATLFQSQVSRHFDESMTPVKQSLNITVMRRTDPVPCEGLLAAQTCLLTPARVTYQLSLNAGNVSFKADSWRNDSVGTLLDSTGNRAGISATVFALQVFGSHQYDSNSSTFFGGGAGWMPNTYGLLANTYANHDSKADGCAYSRDVYNDPMDDIINAYREIALRMSVAAAADGHVVSTDDRGITTSAPYSQNVPYTSELVRVQYAADRGNLAVAVIISLLGPVATLGLFWGWWKLGRTFSLSPLEVANAFSTGTVGGGHSAVDVVVGGGSNASARELAKHVRNSGDPVVRYGVGDANRLVVAFSGAESLKAPKANDVL</sequence>
<evidence type="ECO:0000313" key="3">
    <source>
        <dbReference type="Proteomes" id="UP001174936"/>
    </source>
</evidence>
<name>A0AA40CM60_9PEZI</name>
<dbReference type="InterPro" id="IPR021514">
    <property type="entry name" value="DUF3176"/>
</dbReference>
<dbReference type="Pfam" id="PF11374">
    <property type="entry name" value="DUF3176"/>
    <property type="match status" value="1"/>
</dbReference>
<organism evidence="2 3">
    <name type="scientific">Cercophora newfieldiana</name>
    <dbReference type="NCBI Taxonomy" id="92897"/>
    <lineage>
        <taxon>Eukaryota</taxon>
        <taxon>Fungi</taxon>
        <taxon>Dikarya</taxon>
        <taxon>Ascomycota</taxon>
        <taxon>Pezizomycotina</taxon>
        <taxon>Sordariomycetes</taxon>
        <taxon>Sordariomycetidae</taxon>
        <taxon>Sordariales</taxon>
        <taxon>Lasiosphaeriaceae</taxon>
        <taxon>Cercophora</taxon>
    </lineage>
</organism>
<feature type="transmembrane region" description="Helical" evidence="1">
    <location>
        <begin position="107"/>
        <end position="124"/>
    </location>
</feature>
<dbReference type="Proteomes" id="UP001174936">
    <property type="component" value="Unassembled WGS sequence"/>
</dbReference>
<keyword evidence="3" id="KW-1185">Reference proteome</keyword>
<dbReference type="PANTHER" id="PTHR37576">
    <property type="entry name" value="DEFECT AT LOW TEMPERATURE PROTEIN 1"/>
    <property type="match status" value="1"/>
</dbReference>
<evidence type="ECO:0000256" key="1">
    <source>
        <dbReference type="SAM" id="Phobius"/>
    </source>
</evidence>
<comment type="caution">
    <text evidence="2">The sequence shown here is derived from an EMBL/GenBank/DDBJ whole genome shotgun (WGS) entry which is preliminary data.</text>
</comment>
<feature type="transmembrane region" description="Helical" evidence="1">
    <location>
        <begin position="28"/>
        <end position="52"/>
    </location>
</feature>
<feature type="transmembrane region" description="Helical" evidence="1">
    <location>
        <begin position="130"/>
        <end position="149"/>
    </location>
</feature>
<feature type="transmembrane region" description="Helical" evidence="1">
    <location>
        <begin position="72"/>
        <end position="95"/>
    </location>
</feature>
<keyword evidence="1" id="KW-1133">Transmembrane helix</keyword>
<feature type="transmembrane region" description="Helical" evidence="1">
    <location>
        <begin position="464"/>
        <end position="486"/>
    </location>
</feature>
<accession>A0AA40CM60</accession>
<proteinExistence type="predicted"/>
<reference evidence="2" key="1">
    <citation type="submission" date="2023-06" db="EMBL/GenBank/DDBJ databases">
        <title>Genome-scale phylogeny and comparative genomics of the fungal order Sordariales.</title>
        <authorList>
            <consortium name="Lawrence Berkeley National Laboratory"/>
            <person name="Hensen N."/>
            <person name="Bonometti L."/>
            <person name="Westerberg I."/>
            <person name="Brannstrom I.O."/>
            <person name="Guillou S."/>
            <person name="Cros-Aarteil S."/>
            <person name="Calhoun S."/>
            <person name="Haridas S."/>
            <person name="Kuo A."/>
            <person name="Mondo S."/>
            <person name="Pangilinan J."/>
            <person name="Riley R."/>
            <person name="Labutti K."/>
            <person name="Andreopoulos B."/>
            <person name="Lipzen A."/>
            <person name="Chen C."/>
            <person name="Yanf M."/>
            <person name="Daum C."/>
            <person name="Ng V."/>
            <person name="Clum A."/>
            <person name="Steindorff A."/>
            <person name="Ohm R."/>
            <person name="Martin F."/>
            <person name="Silar P."/>
            <person name="Natvig D."/>
            <person name="Lalanne C."/>
            <person name="Gautier V."/>
            <person name="Ament-Velasquez S.L."/>
            <person name="Kruys A."/>
            <person name="Hutchinson M.I."/>
            <person name="Powell A.J."/>
            <person name="Barry K."/>
            <person name="Miller A.N."/>
            <person name="Grigoriev I.V."/>
            <person name="Debuchy R."/>
            <person name="Gladieux P."/>
            <person name="Thoren M.H."/>
            <person name="Johannesson H."/>
        </authorList>
    </citation>
    <scope>NUCLEOTIDE SEQUENCE</scope>
    <source>
        <strain evidence="2">SMH2532-1</strain>
    </source>
</reference>
<evidence type="ECO:0000313" key="2">
    <source>
        <dbReference type="EMBL" id="KAK0642079.1"/>
    </source>
</evidence>
<keyword evidence="1" id="KW-0472">Membrane</keyword>
<dbReference type="PANTHER" id="PTHR37576:SF2">
    <property type="entry name" value="DEFECT AT LOW TEMPERATURE PROTEIN 1"/>
    <property type="match status" value="1"/>
</dbReference>
<dbReference type="EMBL" id="JAULSV010000006">
    <property type="protein sequence ID" value="KAK0642079.1"/>
    <property type="molecule type" value="Genomic_DNA"/>
</dbReference>
<gene>
    <name evidence="2" type="ORF">B0T16DRAFT_496649</name>
</gene>